<sequence>MAAGDRRLTLTCTYTTTEAPQQHQYLASTAAHHSITSYGCEISDGCNAHTVAKRDKNTELNTLLEETLTVTCKPLF</sequence>
<evidence type="ECO:0000313" key="1">
    <source>
        <dbReference type="EMBL" id="CAK6969181.1"/>
    </source>
</evidence>
<organism evidence="1 2">
    <name type="scientific">Scomber scombrus</name>
    <name type="common">Atlantic mackerel</name>
    <name type="synonym">Scomber vernalis</name>
    <dbReference type="NCBI Taxonomy" id="13677"/>
    <lineage>
        <taxon>Eukaryota</taxon>
        <taxon>Metazoa</taxon>
        <taxon>Chordata</taxon>
        <taxon>Craniata</taxon>
        <taxon>Vertebrata</taxon>
        <taxon>Euteleostomi</taxon>
        <taxon>Actinopterygii</taxon>
        <taxon>Neopterygii</taxon>
        <taxon>Teleostei</taxon>
        <taxon>Neoteleostei</taxon>
        <taxon>Acanthomorphata</taxon>
        <taxon>Pelagiaria</taxon>
        <taxon>Scombriformes</taxon>
        <taxon>Scombridae</taxon>
        <taxon>Scomber</taxon>
    </lineage>
</organism>
<dbReference type="Proteomes" id="UP001314229">
    <property type="component" value="Unassembled WGS sequence"/>
</dbReference>
<evidence type="ECO:0000313" key="2">
    <source>
        <dbReference type="Proteomes" id="UP001314229"/>
    </source>
</evidence>
<accession>A0AAV1PG49</accession>
<dbReference type="EMBL" id="CAWUFR010000131">
    <property type="protein sequence ID" value="CAK6969181.1"/>
    <property type="molecule type" value="Genomic_DNA"/>
</dbReference>
<name>A0AAV1PG49_SCOSC</name>
<keyword evidence="2" id="KW-1185">Reference proteome</keyword>
<proteinExistence type="predicted"/>
<comment type="caution">
    <text evidence="1">The sequence shown here is derived from an EMBL/GenBank/DDBJ whole genome shotgun (WGS) entry which is preliminary data.</text>
</comment>
<protein>
    <submittedName>
        <fullName evidence="1">Uncharacterized protein</fullName>
    </submittedName>
</protein>
<gene>
    <name evidence="1" type="ORF">FSCOSCO3_A017997</name>
</gene>
<dbReference type="AlphaFoldDB" id="A0AAV1PG49"/>
<reference evidence="1 2" key="1">
    <citation type="submission" date="2024-01" db="EMBL/GenBank/DDBJ databases">
        <authorList>
            <person name="Alioto T."/>
            <person name="Alioto T."/>
            <person name="Gomez Garrido J."/>
        </authorList>
    </citation>
    <scope>NUCLEOTIDE SEQUENCE [LARGE SCALE GENOMIC DNA]</scope>
</reference>